<evidence type="ECO:0000313" key="3">
    <source>
        <dbReference type="Proteomes" id="UP000580250"/>
    </source>
</evidence>
<sequence length="119" mass="14139">MEDFEGNESPIKKENKLVDNEASTSATKNEIVPAIENEKYKEIEMNEIKDNKNIKRLTPEIFKEENYKNIKKRKYNESNENKNNGKIKKELKRKRTNSFKNFIKFIKLEKNKSKSEVPV</sequence>
<feature type="region of interest" description="Disordered" evidence="1">
    <location>
        <begin position="1"/>
        <end position="29"/>
    </location>
</feature>
<organism evidence="2 3">
    <name type="scientific">Meloidogyne enterolobii</name>
    <name type="common">Root-knot nematode worm</name>
    <name type="synonym">Meloidogyne mayaguensis</name>
    <dbReference type="NCBI Taxonomy" id="390850"/>
    <lineage>
        <taxon>Eukaryota</taxon>
        <taxon>Metazoa</taxon>
        <taxon>Ecdysozoa</taxon>
        <taxon>Nematoda</taxon>
        <taxon>Chromadorea</taxon>
        <taxon>Rhabditida</taxon>
        <taxon>Tylenchina</taxon>
        <taxon>Tylenchomorpha</taxon>
        <taxon>Tylenchoidea</taxon>
        <taxon>Meloidogynidae</taxon>
        <taxon>Meloidogyninae</taxon>
        <taxon>Meloidogyne</taxon>
    </lineage>
</organism>
<accession>A0A6V7XF84</accession>
<dbReference type="EMBL" id="CAJEWN010001497">
    <property type="protein sequence ID" value="CAD2197928.1"/>
    <property type="molecule type" value="Genomic_DNA"/>
</dbReference>
<evidence type="ECO:0000313" key="2">
    <source>
        <dbReference type="EMBL" id="CAD2197928.1"/>
    </source>
</evidence>
<protein>
    <submittedName>
        <fullName evidence="2">Uncharacterized protein</fullName>
    </submittedName>
</protein>
<gene>
    <name evidence="2" type="ORF">MENT_LOCUS51207</name>
</gene>
<name>A0A6V7XF84_MELEN</name>
<dbReference type="Proteomes" id="UP000580250">
    <property type="component" value="Unassembled WGS sequence"/>
</dbReference>
<reference evidence="2 3" key="1">
    <citation type="submission" date="2020-08" db="EMBL/GenBank/DDBJ databases">
        <authorList>
            <person name="Koutsovoulos G."/>
            <person name="Danchin GJ E."/>
        </authorList>
    </citation>
    <scope>NUCLEOTIDE SEQUENCE [LARGE SCALE GENOMIC DNA]</scope>
</reference>
<evidence type="ECO:0000256" key="1">
    <source>
        <dbReference type="SAM" id="MobiDB-lite"/>
    </source>
</evidence>
<feature type="compositionally biased region" description="Basic and acidic residues" evidence="1">
    <location>
        <begin position="10"/>
        <end position="19"/>
    </location>
</feature>
<comment type="caution">
    <text evidence="2">The sequence shown here is derived from an EMBL/GenBank/DDBJ whole genome shotgun (WGS) entry which is preliminary data.</text>
</comment>
<proteinExistence type="predicted"/>
<dbReference type="AlphaFoldDB" id="A0A6V7XF84"/>